<feature type="transmembrane region" description="Helical" evidence="8">
    <location>
        <begin position="2274"/>
        <end position="2298"/>
    </location>
</feature>
<dbReference type="Pfam" id="PF08323">
    <property type="entry name" value="Glyco_transf_5"/>
    <property type="match status" value="1"/>
</dbReference>
<feature type="transmembrane region" description="Helical" evidence="8">
    <location>
        <begin position="2129"/>
        <end position="2150"/>
    </location>
</feature>
<comment type="catalytic activity">
    <reaction evidence="6">
        <text>[(1-&gt;3)-alpha-D-glucosyl](n) + UDP-alpha-D-glucose = [(1-&gt;3)-alpha-D-glucosyl](n+1) + UDP + H(+)</text>
        <dbReference type="Rhea" id="RHEA:19749"/>
        <dbReference type="Rhea" id="RHEA-COMP:11150"/>
        <dbReference type="Rhea" id="RHEA-COMP:11151"/>
        <dbReference type="ChEBI" id="CHEBI:15378"/>
        <dbReference type="ChEBI" id="CHEBI:28100"/>
        <dbReference type="ChEBI" id="CHEBI:58223"/>
        <dbReference type="ChEBI" id="CHEBI:58885"/>
        <dbReference type="EC" id="2.4.1.183"/>
    </reaction>
</comment>
<evidence type="ECO:0000313" key="11">
    <source>
        <dbReference type="EMBL" id="KAF6225113.1"/>
    </source>
</evidence>
<feature type="chain" id="PRO_5034626431" description="alpha-1,3-glucan synthase" evidence="9">
    <location>
        <begin position="23"/>
        <end position="2530"/>
    </location>
</feature>
<dbReference type="Pfam" id="PF26114">
    <property type="entry name" value="Ig_2_Mok13"/>
    <property type="match status" value="1"/>
</dbReference>
<feature type="transmembrane region" description="Helical" evidence="8">
    <location>
        <begin position="2236"/>
        <end position="2254"/>
    </location>
</feature>
<evidence type="ECO:0000259" key="10">
    <source>
        <dbReference type="SMART" id="SM00642"/>
    </source>
</evidence>
<feature type="transmembrane region" description="Helical" evidence="8">
    <location>
        <begin position="2174"/>
        <end position="2197"/>
    </location>
</feature>
<evidence type="ECO:0000256" key="7">
    <source>
        <dbReference type="SAM" id="MobiDB-lite"/>
    </source>
</evidence>
<feature type="transmembrane region" description="Helical" evidence="8">
    <location>
        <begin position="2348"/>
        <end position="2368"/>
    </location>
</feature>
<gene>
    <name evidence="11" type="ORF">HO133_010309</name>
</gene>
<dbReference type="InterPro" id="IPR058659">
    <property type="entry name" value="Mok11-13/Ags1-like_CBM"/>
</dbReference>
<dbReference type="Pfam" id="PF26108">
    <property type="entry name" value="GH_Mok13"/>
    <property type="match status" value="1"/>
</dbReference>
<proteinExistence type="inferred from homology"/>
<feature type="transmembrane region" description="Helical" evidence="8">
    <location>
        <begin position="2422"/>
        <end position="2442"/>
    </location>
</feature>
<dbReference type="GO" id="GO:0070600">
    <property type="term" value="P:fungal-type cell wall (1-&gt;3)-alpha-glucan biosynthetic process"/>
    <property type="evidence" value="ECO:0007669"/>
    <property type="project" value="TreeGrafter"/>
</dbReference>
<feature type="compositionally biased region" description="Polar residues" evidence="7">
    <location>
        <begin position="1701"/>
        <end position="1714"/>
    </location>
</feature>
<dbReference type="Pfam" id="PF26111">
    <property type="entry name" value="Ig_Mok13"/>
    <property type="match status" value="1"/>
</dbReference>
<evidence type="ECO:0000313" key="12">
    <source>
        <dbReference type="Proteomes" id="UP000593566"/>
    </source>
</evidence>
<dbReference type="GO" id="GO:0047657">
    <property type="term" value="F:alpha-1,3-glucan synthase activity"/>
    <property type="evidence" value="ECO:0007669"/>
    <property type="project" value="UniProtKB-EC"/>
</dbReference>
<feature type="region of interest" description="Disordered" evidence="7">
    <location>
        <begin position="1656"/>
        <end position="1777"/>
    </location>
</feature>
<feature type="transmembrane region" description="Helical" evidence="8">
    <location>
        <begin position="2063"/>
        <end position="2082"/>
    </location>
</feature>
<dbReference type="GeneID" id="59338700"/>
<keyword evidence="8" id="KW-0472">Membrane</keyword>
<evidence type="ECO:0000256" key="1">
    <source>
        <dbReference type="ARBA" id="ARBA00006122"/>
    </source>
</evidence>
<feature type="compositionally biased region" description="Polar residues" evidence="7">
    <location>
        <begin position="2510"/>
        <end position="2523"/>
    </location>
</feature>
<evidence type="ECO:0000256" key="9">
    <source>
        <dbReference type="SAM" id="SignalP"/>
    </source>
</evidence>
<keyword evidence="12" id="KW-1185">Reference proteome</keyword>
<protein>
    <recommendedName>
        <fullName evidence="2">alpha-1,3-glucan synthase</fullName>
        <ecNumber evidence="2">2.4.1.183</ecNumber>
    </recommendedName>
</protein>
<comment type="similarity">
    <text evidence="1">Belongs to the glycosyltransferase group 1 family.</text>
</comment>
<feature type="compositionally biased region" description="Polar residues" evidence="7">
    <location>
        <begin position="1661"/>
        <end position="1692"/>
    </location>
</feature>
<dbReference type="InterPro" id="IPR058654">
    <property type="entry name" value="Mok11-14/Ags1-like_TM"/>
</dbReference>
<feature type="domain" description="Glycosyl hydrolase family 13 catalytic" evidence="10">
    <location>
        <begin position="68"/>
        <end position="521"/>
    </location>
</feature>
<dbReference type="Pfam" id="PF26122">
    <property type="entry name" value="CBM_Mok13"/>
    <property type="match status" value="1"/>
</dbReference>
<keyword evidence="3" id="KW-0328">Glycosyltransferase</keyword>
<evidence type="ECO:0000256" key="4">
    <source>
        <dbReference type="ARBA" id="ARBA00022679"/>
    </source>
</evidence>
<dbReference type="EC" id="2.4.1.183" evidence="2"/>
<sequence>MAARGSMYRGVWLFLLSSAALALRYDPQQVLYNLNTNETATDPLDYWGIWENHTFNPSPSNWRMPMYTLMLDRFANGDPTNDDANGTQYEHDLTQTQLRHGGDISGLKDSLDYLQGMGIRSLYIAGSPHINQPWESDGYSPLDLTVLDHHFGTIQQWQDAIAEIHSRGMYVVMDNTMSTLGDLIGFEGYLNISTPFDRFEHNALWKSERRYNDFNFGNNELNTCEYPRFYGDDGHEVLNLTQELVGCRDSEFDQYGEIGAFGNYPEWQRQISKFAYVQDRLREWRPDVRAKIEHFACITLGMLDLDGYRMDKGLMLTLDAVGNWSSSMRTCAKALGKENFYISGEVVAGNAFGADYIGRGRTPDNYVHNVTQAVTMTNASENDKYFIRDVGQNAFDGAAFHYTVYRFLSRILGMDGSFEAQGDPPVDWASFWKSLLQTNDMQNAYTGEFDPRHMFGVTNQDVFRWPGIGGGTQKQLLGFYMTTLLLPGIPTLYWGEEQNFYVLDSTASNYVFGRSPMTSAQAWMMHGCYKVGNSKYYDFPSDAIIYGCEDNTIPLDHRDPSAAIRNIIKATYQMRESYPILNDGFYLAQLSKQTHDVYLPGSQGPGPKRTPTEIGLWSFERGNFEGLQNMTQTAWLVYMNEQINTTYTFNCVDPSSALLAPFEIGTTVKNLYYPYEEYTLENSTAHIGNDTTQPFAGCLSQISFTPWGFKALIPKDEFIVPGPVITKFLPGHDYRMTSADTVPFEIHFSQPMDCDQITNTIQINSTTENGDVPQVDMSKVQCRNISAVEADHSPWCGGVDTTFIYAASLVNVTDGIHQISVNNVTNANGTVSTGSFDHFLLRIGQDDNPMVFVGSANYSSSLLSANSKNNYTISHKAAGADQFRYSLNFGTTYSDWQPYGNGGNTTIGPKVWSGTKLQEWIGEHVIVQYWSRLAGSSDHWQEGDTDQPSNTTRRFPHLFVHGTFNQYGYDAGLPNEMTQDKDGLWRFNFMAEWPSNVSLNAWGMNPDGQPDQTRNYGDIDGDFILDRIPPLSLIQNQINITEAPPSPYLVNQIVLNDGSMRYELVGVGNRWSQLALYILLWIIPILTGATGVYVFIKSFYRVKFNEIGVMEEKSMVPLAVRRKFKPLVNLRLGRSNQYVEQPQSASAMVSREILPMPSTPGQVQAPPVFPTDENRRTVLIATMEYDIEDWGLKVKIGGLGVMAQLMGKNLAHQNLIWVVPCVGGLEFPVDTVGDPIIIHILGTPYEVQVQYHVLRNITYVLLDAPIFRQQTKSEPYPPRMDDLDSAVYYSAWNSCIAETIRRFPIDLYHINDYHGAVAPLHLLPEVIPCVLSLHNAEFQGLWPMRNQAEREEVCAVYDLDPAVVQKYVQFGEVFNLLHAAASYLRVHQNGFGAVGVSAKYGKRSFARYPILWGIKEVGSLPNPDPTDTAPWNKEQVKTDTIVIDQELENAKPDLKRQAQEWAGLKQDPSADLFVFVGRWSQQKGVDLIADCFPSVMENNPQVQLICVGPVIDLYGKFAAIKLARMMEVYPGRVYSKPEFTALPPYIFSGADFALMPSRDEPFGLVAVEFGRKGALCVGARVGGLGQMPGWWFTIESTTTKHLIQQFKIAIQGALSSKPDVRAIMRARAAKQRFPVAQWVEDLEKLQSTAIDIVHKKEAKNARQSRFNTPGNTTPTISRKATPGQSRNPSRAPSPNRGRSRTPAQSQNASRNVSRAGSPVRAESPPPLPNGGLGHKYGPGHRKKLRRKRGSGAPSIAPVSEFEDDSSADEEVSRTPRRLSRNRMSEFNPLQLITSQVPLPNAPFAPSGLSTPQRHSMIGTPLAEDWLADSPRLTKNPNISLLSLPGVKGEDTGKKSDYNLEHVSPFFTDPKKEYTEAFEVKLAKLNGKTSEDQLCIEEYLVKSEKAWYGRMRMAEMGKSRQSSPAPSVFKMDRHLSVSPTPFQQSPAGSIFEGSNLGPKDDFRSESRLDNRDSRADTIDEFLLGENYTPPTGLRHYLRVRFPFSEWPMYSVLLAFGQIIAANSYQITLLTGTVGEAASKLYVIASIYLVASIMWWFLYRRLQTVYVLSIPFIFYGFAFLFIGLAPFGPTVAGRGWIQNVATGLYAVGSASGSVYFAVNFGDEGGAPVTRWVYRACIIQGTQQIYVVALWYWGSALTKSSAHGATGSSAAMAPTRVIIPIGIVLAFVMWSVGYVLFYGLPKYYRQAPGKIPSFYTSLFRRKIIIVCLPVLSLLKEKPLLIIFQWFFVVIIIQNYWLSAPYGRNWLYLWSSQHVPAWSIAILVVFFFIGVWAALLYVFAILSTSHSWVLPIFAMGLGAPRWAQMLWGTSNIGLYLPWAGGPAASAIAGRSLWLWLGVLDSVQGVGFGMILLQTLTRFHVFFTLIAAQVLGSLATILARATAPDKIGPGDVFPDFSAGAMPGLGKAWFWVALLMNLAVPVGFFMFFRKEQLNGLNMQPIRHADASTHAQCLESKSSSSLPTLALRSWGTETIEARPSKETSAIHDLYTTATSKAVNRPTAKTETTPSDGDEPAL</sequence>
<dbReference type="Pfam" id="PF26127">
    <property type="entry name" value="12TM_Mok13"/>
    <property type="match status" value="1"/>
</dbReference>
<dbReference type="SMART" id="SM00642">
    <property type="entry name" value="Aamy"/>
    <property type="match status" value="1"/>
</dbReference>
<feature type="transmembrane region" description="Helical" evidence="8">
    <location>
        <begin position="2375"/>
        <end position="2394"/>
    </location>
</feature>
<reference evidence="11 12" key="1">
    <citation type="journal article" date="2020" name="Genomics">
        <title>Complete, high-quality genomes from long-read metagenomic sequencing of two wolf lichen thalli reveals enigmatic genome architecture.</title>
        <authorList>
            <person name="McKenzie S.K."/>
            <person name="Walston R.F."/>
            <person name="Allen J.L."/>
        </authorList>
    </citation>
    <scope>NUCLEOTIDE SEQUENCE [LARGE SCALE GENOMIC DNA]</scope>
    <source>
        <strain evidence="11">WasteWater1</strain>
    </source>
</reference>
<dbReference type="InterPro" id="IPR058657">
    <property type="entry name" value="Mok11-13/Ags1-like_Ig"/>
</dbReference>
<feature type="compositionally biased region" description="Acidic residues" evidence="7">
    <location>
        <begin position="1760"/>
        <end position="1769"/>
    </location>
</feature>
<organism evidence="11 12">
    <name type="scientific">Letharia lupina</name>
    <dbReference type="NCBI Taxonomy" id="560253"/>
    <lineage>
        <taxon>Eukaryota</taxon>
        <taxon>Fungi</taxon>
        <taxon>Dikarya</taxon>
        <taxon>Ascomycota</taxon>
        <taxon>Pezizomycotina</taxon>
        <taxon>Lecanoromycetes</taxon>
        <taxon>OSLEUM clade</taxon>
        <taxon>Lecanoromycetidae</taxon>
        <taxon>Lecanorales</taxon>
        <taxon>Lecanorineae</taxon>
        <taxon>Parmeliaceae</taxon>
        <taxon>Letharia</taxon>
    </lineage>
</organism>
<dbReference type="FunFam" id="3.40.50.2000:FF:000058">
    <property type="entry name" value="Alpha-1,3-glucan synthase Ags1"/>
    <property type="match status" value="1"/>
</dbReference>
<dbReference type="EMBL" id="JACCJB010000008">
    <property type="protein sequence ID" value="KAF6225113.1"/>
    <property type="molecule type" value="Genomic_DNA"/>
</dbReference>
<evidence type="ECO:0000256" key="6">
    <source>
        <dbReference type="ARBA" id="ARBA00048960"/>
    </source>
</evidence>
<dbReference type="SUPFAM" id="SSF53756">
    <property type="entry name" value="UDP-Glycosyltransferase/glycogen phosphorylase"/>
    <property type="match status" value="1"/>
</dbReference>
<dbReference type="FunFam" id="3.20.20.80:FF:000073">
    <property type="entry name" value="Alpha-1,3-glucan synthase Ags2"/>
    <property type="match status" value="1"/>
</dbReference>
<dbReference type="CDD" id="cd03791">
    <property type="entry name" value="GT5_Glycogen_synthase_DULL1-like"/>
    <property type="match status" value="1"/>
</dbReference>
<dbReference type="PANTHER" id="PTHR47182:SF2">
    <property type="entry name" value="CELL WALL ALPHA-1,3-GLUCAN SYNTHASE AGS1"/>
    <property type="match status" value="1"/>
</dbReference>
<keyword evidence="4" id="KW-0808">Transferase</keyword>
<dbReference type="InterPro" id="IPR058656">
    <property type="entry name" value="Mok11-13/Ags1-like_GH"/>
</dbReference>
<dbReference type="InterPro" id="IPR017853">
    <property type="entry name" value="GH"/>
</dbReference>
<comment type="caution">
    <text evidence="11">The sequence shown here is derived from an EMBL/GenBank/DDBJ whole genome shotgun (WGS) entry which is preliminary data.</text>
</comment>
<dbReference type="GO" id="GO:0009277">
    <property type="term" value="C:fungal-type cell wall"/>
    <property type="evidence" value="ECO:0007669"/>
    <property type="project" value="TreeGrafter"/>
</dbReference>
<name>A0A8H6CKH4_9LECA</name>
<feature type="transmembrane region" description="Helical" evidence="8">
    <location>
        <begin position="2005"/>
        <end position="2025"/>
    </location>
</feature>
<evidence type="ECO:0000256" key="2">
    <source>
        <dbReference type="ARBA" id="ARBA00012688"/>
    </source>
</evidence>
<dbReference type="Proteomes" id="UP000593566">
    <property type="component" value="Unassembled WGS sequence"/>
</dbReference>
<dbReference type="Pfam" id="PF13692">
    <property type="entry name" value="Glyco_trans_1_4"/>
    <property type="match status" value="1"/>
</dbReference>
<keyword evidence="8" id="KW-1133">Transmembrane helix</keyword>
<dbReference type="PANTHER" id="PTHR47182">
    <property type="entry name" value="CELL WALL ALPHA-1,3-GLUCAN SYNTHASE AGS1-RELATED"/>
    <property type="match status" value="1"/>
</dbReference>
<dbReference type="Gene3D" id="3.20.20.80">
    <property type="entry name" value="Glycosidases"/>
    <property type="match status" value="2"/>
</dbReference>
<accession>A0A8H6CKH4</accession>
<evidence type="ECO:0000256" key="5">
    <source>
        <dbReference type="ARBA" id="ARBA00023316"/>
    </source>
</evidence>
<keyword evidence="9" id="KW-0732">Signal</keyword>
<feature type="transmembrane region" description="Helical" evidence="8">
    <location>
        <begin position="1074"/>
        <end position="1096"/>
    </location>
</feature>
<feature type="transmembrane region" description="Helical" evidence="8">
    <location>
        <begin position="2037"/>
        <end position="2056"/>
    </location>
</feature>
<dbReference type="SUPFAM" id="SSF51445">
    <property type="entry name" value="(Trans)glycosidases"/>
    <property type="match status" value="1"/>
</dbReference>
<dbReference type="CDD" id="cd06174">
    <property type="entry name" value="MFS"/>
    <property type="match status" value="1"/>
</dbReference>
<dbReference type="InterPro" id="IPR006047">
    <property type="entry name" value="GH13_cat_dom"/>
</dbReference>
<feature type="compositionally biased region" description="Polar residues" evidence="7">
    <location>
        <begin position="1937"/>
        <end position="1946"/>
    </location>
</feature>
<evidence type="ECO:0000256" key="3">
    <source>
        <dbReference type="ARBA" id="ARBA00022676"/>
    </source>
</evidence>
<dbReference type="InterPro" id="IPR058655">
    <property type="entry name" value="Mok11-14/Ags1-like"/>
</dbReference>
<feature type="region of interest" description="Disordered" evidence="7">
    <location>
        <begin position="2510"/>
        <end position="2530"/>
    </location>
</feature>
<keyword evidence="5" id="KW-0961">Cell wall biogenesis/degradation</keyword>
<dbReference type="InterPro" id="IPR013534">
    <property type="entry name" value="Starch_synth_cat_dom"/>
</dbReference>
<feature type="compositionally biased region" description="Basic residues" evidence="7">
    <location>
        <begin position="1737"/>
        <end position="1749"/>
    </location>
</feature>
<feature type="region of interest" description="Disordered" evidence="7">
    <location>
        <begin position="1937"/>
        <end position="1969"/>
    </location>
</feature>
<keyword evidence="8" id="KW-0812">Transmembrane</keyword>
<evidence type="ECO:0000256" key="8">
    <source>
        <dbReference type="SAM" id="Phobius"/>
    </source>
</evidence>
<dbReference type="InterPro" id="IPR058658">
    <property type="entry name" value="Mok11-13/Ags1-like_Ig_2"/>
</dbReference>
<feature type="transmembrane region" description="Helical" evidence="8">
    <location>
        <begin position="2094"/>
        <end position="2117"/>
    </location>
</feature>
<dbReference type="RefSeq" id="XP_037153980.1">
    <property type="nucleotide sequence ID" value="XM_037301163.1"/>
</dbReference>
<dbReference type="FunFam" id="3.40.50.2000:FF:000052">
    <property type="entry name" value="Alpha-1,3-glucan synthase Ags2"/>
    <property type="match status" value="1"/>
</dbReference>
<dbReference type="CDD" id="cd11323">
    <property type="entry name" value="AmyAc_AGS"/>
    <property type="match status" value="1"/>
</dbReference>
<dbReference type="Gene3D" id="3.40.50.2000">
    <property type="entry name" value="Glycogen Phosphorylase B"/>
    <property type="match status" value="2"/>
</dbReference>
<feature type="compositionally biased region" description="Basic and acidic residues" evidence="7">
    <location>
        <begin position="1957"/>
        <end position="1969"/>
    </location>
</feature>
<feature type="signal peptide" evidence="9">
    <location>
        <begin position="1"/>
        <end position="22"/>
    </location>
</feature>
<dbReference type="Pfam" id="PF00128">
    <property type="entry name" value="Alpha-amylase"/>
    <property type="match status" value="1"/>
</dbReference>